<dbReference type="InterPro" id="IPR032466">
    <property type="entry name" value="Metal_Hydrolase"/>
</dbReference>
<dbReference type="PANTHER" id="PTHR11409:SF39">
    <property type="entry name" value="ADENOSINE DEAMINASE 2"/>
    <property type="match status" value="1"/>
</dbReference>
<evidence type="ECO:0000256" key="7">
    <source>
        <dbReference type="ARBA" id="ARBA00022729"/>
    </source>
</evidence>
<protein>
    <recommendedName>
        <fullName evidence="4">adenosine deaminase</fullName>
        <ecNumber evidence="4">3.5.4.4</ecNumber>
    </recommendedName>
</protein>
<dbReference type="GO" id="GO:0004000">
    <property type="term" value="F:adenosine deaminase activity"/>
    <property type="evidence" value="ECO:0007669"/>
    <property type="project" value="TreeGrafter"/>
</dbReference>
<dbReference type="InterPro" id="IPR006330">
    <property type="entry name" value="Ado/ade_deaminase"/>
</dbReference>
<evidence type="ECO:0000256" key="1">
    <source>
        <dbReference type="ARBA" id="ARBA00001947"/>
    </source>
</evidence>
<dbReference type="Gene3D" id="3.20.20.140">
    <property type="entry name" value="Metal-dependent hydrolases"/>
    <property type="match status" value="1"/>
</dbReference>
<accession>A0A9P5X991</accession>
<gene>
    <name evidence="11" type="ORF">P691DRAFT_805699</name>
</gene>
<dbReference type="OrthoDB" id="7202371at2759"/>
<evidence type="ECO:0000313" key="12">
    <source>
        <dbReference type="Proteomes" id="UP000807342"/>
    </source>
</evidence>
<dbReference type="AlphaFoldDB" id="A0A9P5X991"/>
<sequence length="535" mass="60727">MASIPVDQDNYLEQRVSLINADRELRRDWSNLQTRSVLEKEADEIVRSIRAEEAASVWKEEHPDIPHPFPGMEFLTGKKIIEKTRIFEILSQMPKGTLLHAHIGAMVDTRILLDLALQQPAIHVRVAEVLTIANIKSIVPEFLPLPMGSYNLTGPGITASDYIPNTWVHIARARELFDASFGGSEGFDEWVINAMTLRPDEAYGTYNTALKIWEKFESTFSVSCVLVHFLPIFKQYLRLFLLSSVDDGIFYMEPRIDFFVADCMRGADGELNVTHRDIVLLFGEAIREVKEELEKDGRGDKFLGARIIYTTVKVVAPKDLYRYLDDCIALKKEFPHLIAGYDLVGHENVLHPLIDYIEPFLYFRKRQVEEGIEIPFLFHAGETLGDGDATDSNVYDAILLCTKRIGHGFSLVKHPKLMQLCRERGILLEVCPISNEVLRLTSSMSMHPLPILLNNGVPVALSSDGPSVFGNMGLTYDFFQVLVASEVSGLSTLGVLARDSIEFSMMTVEEKKRALLVWEEEWRIFLEQIVTRYKE</sequence>
<evidence type="ECO:0000259" key="10">
    <source>
        <dbReference type="Pfam" id="PF00962"/>
    </source>
</evidence>
<dbReference type="GO" id="GO:0006154">
    <property type="term" value="P:adenosine catabolic process"/>
    <property type="evidence" value="ECO:0007669"/>
    <property type="project" value="TreeGrafter"/>
</dbReference>
<evidence type="ECO:0000256" key="8">
    <source>
        <dbReference type="ARBA" id="ARBA00022801"/>
    </source>
</evidence>
<evidence type="ECO:0000256" key="5">
    <source>
        <dbReference type="ARBA" id="ARBA00022525"/>
    </source>
</evidence>
<dbReference type="SUPFAM" id="SSF51556">
    <property type="entry name" value="Metallo-dependent hydrolases"/>
    <property type="match status" value="1"/>
</dbReference>
<name>A0A9P5X991_9AGAR</name>
<comment type="similarity">
    <text evidence="3">Belongs to the metallo-dependent hydrolases superfamily. Adenosine and AMP deaminases family. ADGF subfamily.</text>
</comment>
<dbReference type="GO" id="GO:0005576">
    <property type="term" value="C:extracellular region"/>
    <property type="evidence" value="ECO:0007669"/>
    <property type="project" value="UniProtKB-SubCell"/>
</dbReference>
<evidence type="ECO:0000256" key="4">
    <source>
        <dbReference type="ARBA" id="ARBA00012784"/>
    </source>
</evidence>
<dbReference type="Pfam" id="PF00962">
    <property type="entry name" value="A_deaminase"/>
    <property type="match status" value="1"/>
</dbReference>
<keyword evidence="6" id="KW-0479">Metal-binding</keyword>
<dbReference type="PANTHER" id="PTHR11409">
    <property type="entry name" value="ADENOSINE DEAMINASE"/>
    <property type="match status" value="1"/>
</dbReference>
<evidence type="ECO:0000256" key="3">
    <source>
        <dbReference type="ARBA" id="ARBA00006083"/>
    </source>
</evidence>
<keyword evidence="7" id="KW-0732">Signal</keyword>
<dbReference type="GO" id="GO:0046872">
    <property type="term" value="F:metal ion binding"/>
    <property type="evidence" value="ECO:0007669"/>
    <property type="project" value="UniProtKB-KW"/>
</dbReference>
<keyword evidence="8 11" id="KW-0378">Hydrolase</keyword>
<dbReference type="FunFam" id="3.20.20.140:FF:000017">
    <property type="entry name" value="Adenosine deaminase 2"/>
    <property type="match status" value="1"/>
</dbReference>
<comment type="subcellular location">
    <subcellularLocation>
        <location evidence="2">Secreted</location>
    </subcellularLocation>
</comment>
<comment type="cofactor">
    <cofactor evidence="1">
        <name>Zn(2+)</name>
        <dbReference type="ChEBI" id="CHEBI:29105"/>
    </cofactor>
</comment>
<evidence type="ECO:0000256" key="9">
    <source>
        <dbReference type="ARBA" id="ARBA00047764"/>
    </source>
</evidence>
<reference evidence="11" key="1">
    <citation type="submission" date="2020-11" db="EMBL/GenBank/DDBJ databases">
        <authorList>
            <consortium name="DOE Joint Genome Institute"/>
            <person name="Ahrendt S."/>
            <person name="Riley R."/>
            <person name="Andreopoulos W."/>
            <person name="Labutti K."/>
            <person name="Pangilinan J."/>
            <person name="Ruiz-Duenas F.J."/>
            <person name="Barrasa J.M."/>
            <person name="Sanchez-Garcia M."/>
            <person name="Camarero S."/>
            <person name="Miyauchi S."/>
            <person name="Serrano A."/>
            <person name="Linde D."/>
            <person name="Babiker R."/>
            <person name="Drula E."/>
            <person name="Ayuso-Fernandez I."/>
            <person name="Pacheco R."/>
            <person name="Padilla G."/>
            <person name="Ferreira P."/>
            <person name="Barriuso J."/>
            <person name="Kellner H."/>
            <person name="Castanera R."/>
            <person name="Alfaro M."/>
            <person name="Ramirez L."/>
            <person name="Pisabarro A.G."/>
            <person name="Kuo A."/>
            <person name="Tritt A."/>
            <person name="Lipzen A."/>
            <person name="He G."/>
            <person name="Yan M."/>
            <person name="Ng V."/>
            <person name="Cullen D."/>
            <person name="Martin F."/>
            <person name="Rosso M.-N."/>
            <person name="Henrissat B."/>
            <person name="Hibbett D."/>
            <person name="Martinez A.T."/>
            <person name="Grigoriev I.V."/>
        </authorList>
    </citation>
    <scope>NUCLEOTIDE SEQUENCE</scope>
    <source>
        <strain evidence="11">MF-IS2</strain>
    </source>
</reference>
<organism evidence="11 12">
    <name type="scientific">Macrolepiota fuliginosa MF-IS2</name>
    <dbReference type="NCBI Taxonomy" id="1400762"/>
    <lineage>
        <taxon>Eukaryota</taxon>
        <taxon>Fungi</taxon>
        <taxon>Dikarya</taxon>
        <taxon>Basidiomycota</taxon>
        <taxon>Agaricomycotina</taxon>
        <taxon>Agaricomycetes</taxon>
        <taxon>Agaricomycetidae</taxon>
        <taxon>Agaricales</taxon>
        <taxon>Agaricineae</taxon>
        <taxon>Agaricaceae</taxon>
        <taxon>Macrolepiota</taxon>
    </lineage>
</organism>
<keyword evidence="5" id="KW-0964">Secreted</keyword>
<feature type="domain" description="Adenosine deaminase" evidence="10">
    <location>
        <begin position="244"/>
        <end position="513"/>
    </location>
</feature>
<dbReference type="Proteomes" id="UP000807342">
    <property type="component" value="Unassembled WGS sequence"/>
</dbReference>
<evidence type="ECO:0000313" key="11">
    <source>
        <dbReference type="EMBL" id="KAF9445430.1"/>
    </source>
</evidence>
<comment type="catalytic activity">
    <reaction evidence="9">
        <text>adenosine + H2O + H(+) = inosine + NH4(+)</text>
        <dbReference type="Rhea" id="RHEA:24408"/>
        <dbReference type="ChEBI" id="CHEBI:15377"/>
        <dbReference type="ChEBI" id="CHEBI:15378"/>
        <dbReference type="ChEBI" id="CHEBI:16335"/>
        <dbReference type="ChEBI" id="CHEBI:17596"/>
        <dbReference type="ChEBI" id="CHEBI:28938"/>
        <dbReference type="EC" id="3.5.4.4"/>
    </reaction>
</comment>
<dbReference type="EMBL" id="MU151302">
    <property type="protein sequence ID" value="KAF9445430.1"/>
    <property type="molecule type" value="Genomic_DNA"/>
</dbReference>
<dbReference type="GO" id="GO:0046103">
    <property type="term" value="P:inosine biosynthetic process"/>
    <property type="evidence" value="ECO:0007669"/>
    <property type="project" value="TreeGrafter"/>
</dbReference>
<dbReference type="InterPro" id="IPR001365">
    <property type="entry name" value="A_deaminase_dom"/>
</dbReference>
<proteinExistence type="inferred from homology"/>
<dbReference type="EC" id="3.5.4.4" evidence="4"/>
<comment type="caution">
    <text evidence="11">The sequence shown here is derived from an EMBL/GenBank/DDBJ whole genome shotgun (WGS) entry which is preliminary data.</text>
</comment>
<evidence type="ECO:0000256" key="6">
    <source>
        <dbReference type="ARBA" id="ARBA00022723"/>
    </source>
</evidence>
<evidence type="ECO:0000256" key="2">
    <source>
        <dbReference type="ARBA" id="ARBA00004613"/>
    </source>
</evidence>
<keyword evidence="12" id="KW-1185">Reference proteome</keyword>